<proteinExistence type="inferred from homology"/>
<dbReference type="Gene3D" id="2.40.160.200">
    <property type="entry name" value="LURP1-related"/>
    <property type="match status" value="1"/>
</dbReference>
<reference evidence="2 3" key="1">
    <citation type="journal article" date="2018" name="Mol. Biol. Evol.">
        <title>Broad Genomic Sampling Reveals a Smut Pathogenic Ancestry of the Fungal Clade Ustilaginomycotina.</title>
        <authorList>
            <person name="Kijpornyongpan T."/>
            <person name="Mondo S.J."/>
            <person name="Barry K."/>
            <person name="Sandor L."/>
            <person name="Lee J."/>
            <person name="Lipzen A."/>
            <person name="Pangilinan J."/>
            <person name="LaButti K."/>
            <person name="Hainaut M."/>
            <person name="Henrissat B."/>
            <person name="Grigoriev I.V."/>
            <person name="Spatafora J.W."/>
            <person name="Aime M.C."/>
        </authorList>
    </citation>
    <scope>NUCLEOTIDE SEQUENCE [LARGE SCALE GENOMIC DNA]</scope>
    <source>
        <strain evidence="2 3">MCA 4186</strain>
    </source>
</reference>
<evidence type="ECO:0000313" key="3">
    <source>
        <dbReference type="Proteomes" id="UP000245946"/>
    </source>
</evidence>
<dbReference type="OrthoDB" id="97518at2759"/>
<evidence type="ECO:0008006" key="4">
    <source>
        <dbReference type="Google" id="ProtNLM"/>
    </source>
</evidence>
<accession>A0A316ZF35</accession>
<organism evidence="2 3">
    <name type="scientific">Tilletiopsis washingtonensis</name>
    <dbReference type="NCBI Taxonomy" id="58919"/>
    <lineage>
        <taxon>Eukaryota</taxon>
        <taxon>Fungi</taxon>
        <taxon>Dikarya</taxon>
        <taxon>Basidiomycota</taxon>
        <taxon>Ustilaginomycotina</taxon>
        <taxon>Exobasidiomycetes</taxon>
        <taxon>Entylomatales</taxon>
        <taxon>Entylomatales incertae sedis</taxon>
        <taxon>Tilletiopsis</taxon>
    </lineage>
</organism>
<evidence type="ECO:0000313" key="2">
    <source>
        <dbReference type="EMBL" id="PWN99522.1"/>
    </source>
</evidence>
<name>A0A316ZF35_9BASI</name>
<dbReference type="InterPro" id="IPR025659">
    <property type="entry name" value="Tubby-like_C"/>
</dbReference>
<dbReference type="InterPro" id="IPR007612">
    <property type="entry name" value="LOR"/>
</dbReference>
<dbReference type="InterPro" id="IPR038595">
    <property type="entry name" value="LOR_sf"/>
</dbReference>
<dbReference type="SUPFAM" id="SSF54518">
    <property type="entry name" value="Tubby C-terminal domain-like"/>
    <property type="match status" value="1"/>
</dbReference>
<protein>
    <recommendedName>
        <fullName evidence="4">DUF567-domain-containing protein</fullName>
    </recommendedName>
</protein>
<dbReference type="PANTHER" id="PTHR31087:SF161">
    <property type="entry name" value="TUBBY C 2 FAMILY PROTEIN"/>
    <property type="match status" value="1"/>
</dbReference>
<dbReference type="Proteomes" id="UP000245946">
    <property type="component" value="Unassembled WGS sequence"/>
</dbReference>
<dbReference type="PANTHER" id="PTHR31087">
    <property type="match status" value="1"/>
</dbReference>
<dbReference type="STRING" id="58919.A0A316ZF35"/>
<dbReference type="EMBL" id="KZ819288">
    <property type="protein sequence ID" value="PWN99522.1"/>
    <property type="molecule type" value="Genomic_DNA"/>
</dbReference>
<dbReference type="AlphaFoldDB" id="A0A316ZF35"/>
<comment type="similarity">
    <text evidence="1">Belongs to the LOR family.</text>
</comment>
<gene>
    <name evidence="2" type="ORF">FA09DRAFT_333817</name>
</gene>
<evidence type="ECO:0000256" key="1">
    <source>
        <dbReference type="ARBA" id="ARBA00005437"/>
    </source>
</evidence>
<sequence>MGLFSSLTQPSVAAPLAPVPHPIGVLPAFCQHQQQMALKIREHKVSLTGDDFSIKDAMTNQTIFKVDGKALSLSGRKDVLDASGTKLFQVRKKHIAIHTTYQGIGANDEVLFTVSSRMSLGTKLEIKVLVLKGDFFDRNATITTKEGVPVASIGRSFANAGQVLFDKQTYILNVAPGVDAALMVAVAICLDEKANETN</sequence>
<keyword evidence="3" id="KW-1185">Reference proteome</keyword>
<dbReference type="GeneID" id="37271250"/>
<dbReference type="Pfam" id="PF04525">
    <property type="entry name" value="LOR"/>
    <property type="match status" value="1"/>
</dbReference>
<dbReference type="RefSeq" id="XP_025599801.1">
    <property type="nucleotide sequence ID" value="XM_025743706.1"/>
</dbReference>